<sequence>MTELLSDSAADEAVRTLSGWHREAETIVRIVKLSSFPAAIEVVDRVAELAEAADHHPDIDIRWRTLTFRLSTHYLGGLTERDFALARQIDALLATT</sequence>
<dbReference type="AlphaFoldDB" id="A0A2A9FDD9"/>
<dbReference type="EMBL" id="PDJK01000002">
    <property type="protein sequence ID" value="PFG49467.1"/>
    <property type="molecule type" value="Genomic_DNA"/>
</dbReference>
<proteinExistence type="inferred from homology"/>
<keyword evidence="5" id="KW-0456">Lyase</keyword>
<accession>A0A2A9FDD9</accession>
<dbReference type="CDD" id="cd00488">
    <property type="entry name" value="PCD_DCoH"/>
    <property type="match status" value="1"/>
</dbReference>
<evidence type="ECO:0000256" key="4">
    <source>
        <dbReference type="ARBA" id="ARBA00021735"/>
    </source>
</evidence>
<dbReference type="RefSeq" id="WP_098513362.1">
    <property type="nucleotide sequence ID" value="NZ_JBIAKZ010000004.1"/>
</dbReference>
<dbReference type="Pfam" id="PF01329">
    <property type="entry name" value="Pterin_4a"/>
    <property type="match status" value="1"/>
</dbReference>
<gene>
    <name evidence="6" type="ORF">ATK36_4625</name>
</gene>
<evidence type="ECO:0000313" key="6">
    <source>
        <dbReference type="EMBL" id="PFG49467.1"/>
    </source>
</evidence>
<dbReference type="PANTHER" id="PTHR12599:SF0">
    <property type="entry name" value="PTERIN-4-ALPHA-CARBINOLAMINE DEHYDRATASE"/>
    <property type="match status" value="1"/>
</dbReference>
<evidence type="ECO:0000313" key="7">
    <source>
        <dbReference type="Proteomes" id="UP000243542"/>
    </source>
</evidence>
<evidence type="ECO:0000256" key="5">
    <source>
        <dbReference type="ARBA" id="ARBA00023239"/>
    </source>
</evidence>
<organism evidence="6 7">
    <name type="scientific">Amycolatopsis sulphurea</name>
    <dbReference type="NCBI Taxonomy" id="76022"/>
    <lineage>
        <taxon>Bacteria</taxon>
        <taxon>Bacillati</taxon>
        <taxon>Actinomycetota</taxon>
        <taxon>Actinomycetes</taxon>
        <taxon>Pseudonocardiales</taxon>
        <taxon>Pseudonocardiaceae</taxon>
        <taxon>Amycolatopsis</taxon>
    </lineage>
</organism>
<dbReference type="GO" id="GO:0008124">
    <property type="term" value="F:4-alpha-hydroxytetrahydrobiopterin dehydratase activity"/>
    <property type="evidence" value="ECO:0007669"/>
    <property type="project" value="UniProtKB-EC"/>
</dbReference>
<comment type="catalytic activity">
    <reaction evidence="1">
        <text>(4aS,6R)-4a-hydroxy-L-erythro-5,6,7,8-tetrahydrobiopterin = (6R)-L-erythro-6,7-dihydrobiopterin + H2O</text>
        <dbReference type="Rhea" id="RHEA:11920"/>
        <dbReference type="ChEBI" id="CHEBI:15377"/>
        <dbReference type="ChEBI" id="CHEBI:15642"/>
        <dbReference type="ChEBI" id="CHEBI:43120"/>
        <dbReference type="EC" id="4.2.1.96"/>
    </reaction>
</comment>
<reference evidence="6 7" key="1">
    <citation type="submission" date="2017-10" db="EMBL/GenBank/DDBJ databases">
        <title>Sequencing the genomes of 1000 actinobacteria strains.</title>
        <authorList>
            <person name="Klenk H.-P."/>
        </authorList>
    </citation>
    <scope>NUCLEOTIDE SEQUENCE [LARGE SCALE GENOMIC DNA]</scope>
    <source>
        <strain evidence="6 7">DSM 46092</strain>
    </source>
</reference>
<dbReference type="NCBIfam" id="NF002017">
    <property type="entry name" value="PRK00823.1-2"/>
    <property type="match status" value="1"/>
</dbReference>
<name>A0A2A9FDD9_9PSEU</name>
<protein>
    <recommendedName>
        <fullName evidence="4">Putative pterin-4-alpha-carbinolamine dehydratase</fullName>
        <ecNumber evidence="3">4.2.1.96</ecNumber>
    </recommendedName>
</protein>
<dbReference type="Proteomes" id="UP000243542">
    <property type="component" value="Unassembled WGS sequence"/>
</dbReference>
<dbReference type="Gene3D" id="3.30.1360.20">
    <property type="entry name" value="Transcriptional coactivator/pterin dehydratase"/>
    <property type="match status" value="1"/>
</dbReference>
<keyword evidence="7" id="KW-1185">Reference proteome</keyword>
<dbReference type="PANTHER" id="PTHR12599">
    <property type="entry name" value="PTERIN-4-ALPHA-CARBINOLAMINE DEHYDRATASE"/>
    <property type="match status" value="1"/>
</dbReference>
<dbReference type="SUPFAM" id="SSF55248">
    <property type="entry name" value="PCD-like"/>
    <property type="match status" value="1"/>
</dbReference>
<evidence type="ECO:0000256" key="3">
    <source>
        <dbReference type="ARBA" id="ARBA00013252"/>
    </source>
</evidence>
<dbReference type="InterPro" id="IPR001533">
    <property type="entry name" value="Pterin_deHydtase"/>
</dbReference>
<evidence type="ECO:0000256" key="2">
    <source>
        <dbReference type="ARBA" id="ARBA00006472"/>
    </source>
</evidence>
<dbReference type="InterPro" id="IPR036428">
    <property type="entry name" value="PCD_sf"/>
</dbReference>
<comment type="caution">
    <text evidence="6">The sequence shown here is derived from an EMBL/GenBank/DDBJ whole genome shotgun (WGS) entry which is preliminary data.</text>
</comment>
<dbReference type="EC" id="4.2.1.96" evidence="3"/>
<comment type="similarity">
    <text evidence="2">Belongs to the pterin-4-alpha-carbinolamine dehydratase family.</text>
</comment>
<dbReference type="GO" id="GO:0006729">
    <property type="term" value="P:tetrahydrobiopterin biosynthetic process"/>
    <property type="evidence" value="ECO:0007669"/>
    <property type="project" value="InterPro"/>
</dbReference>
<evidence type="ECO:0000256" key="1">
    <source>
        <dbReference type="ARBA" id="ARBA00001554"/>
    </source>
</evidence>